<keyword evidence="1" id="KW-0812">Transmembrane</keyword>
<name>A0A562J8P2_9BACI</name>
<protein>
    <submittedName>
        <fullName evidence="2">Uncharacterized protein</fullName>
    </submittedName>
</protein>
<organism evidence="2 3">
    <name type="scientific">Cytobacillus oceanisediminis</name>
    <dbReference type="NCBI Taxonomy" id="665099"/>
    <lineage>
        <taxon>Bacteria</taxon>
        <taxon>Bacillati</taxon>
        <taxon>Bacillota</taxon>
        <taxon>Bacilli</taxon>
        <taxon>Bacillales</taxon>
        <taxon>Bacillaceae</taxon>
        <taxon>Cytobacillus</taxon>
    </lineage>
</organism>
<sequence length="101" mass="11712">MKFKITTLLSFFLAIIAVCFGIEFHDMMYWEGSEKGIPKTLVWYWIGVGLTYLSILSSCFYMYKSIKNKVVMEETGLMIIGSILNFLTFFFTSIAVIAWFD</sequence>
<keyword evidence="1" id="KW-0472">Membrane</keyword>
<feature type="transmembrane region" description="Helical" evidence="1">
    <location>
        <begin position="41"/>
        <end position="63"/>
    </location>
</feature>
<evidence type="ECO:0000313" key="3">
    <source>
        <dbReference type="Proteomes" id="UP000318667"/>
    </source>
</evidence>
<keyword evidence="3" id="KW-1185">Reference proteome</keyword>
<gene>
    <name evidence="2" type="ORF">IQ19_05002</name>
</gene>
<evidence type="ECO:0000313" key="2">
    <source>
        <dbReference type="EMBL" id="TWH79255.1"/>
    </source>
</evidence>
<reference evidence="2 3" key="1">
    <citation type="journal article" date="2015" name="Stand. Genomic Sci.">
        <title>Genomic Encyclopedia of Bacterial and Archaeal Type Strains, Phase III: the genomes of soil and plant-associated and newly described type strains.</title>
        <authorList>
            <person name="Whitman W.B."/>
            <person name="Woyke T."/>
            <person name="Klenk H.P."/>
            <person name="Zhou Y."/>
            <person name="Lilburn T.G."/>
            <person name="Beck B.J."/>
            <person name="De Vos P."/>
            <person name="Vandamme P."/>
            <person name="Eisen J.A."/>
            <person name="Garrity G."/>
            <person name="Hugenholtz P."/>
            <person name="Kyrpides N.C."/>
        </authorList>
    </citation>
    <scope>NUCLEOTIDE SEQUENCE [LARGE SCALE GENOMIC DNA]</scope>
    <source>
        <strain evidence="2 3">CGMCC 1.10115</strain>
    </source>
</reference>
<dbReference type="Proteomes" id="UP000318667">
    <property type="component" value="Unassembled WGS sequence"/>
</dbReference>
<accession>A0A562J8P2</accession>
<proteinExistence type="predicted"/>
<dbReference type="EMBL" id="VLKI01000024">
    <property type="protein sequence ID" value="TWH79255.1"/>
    <property type="molecule type" value="Genomic_DNA"/>
</dbReference>
<feature type="transmembrane region" description="Helical" evidence="1">
    <location>
        <begin position="75"/>
        <end position="100"/>
    </location>
</feature>
<dbReference type="GeneID" id="65406069"/>
<dbReference type="RefSeq" id="WP_144545943.1">
    <property type="nucleotide sequence ID" value="NZ_CBCSDC010000032.1"/>
</dbReference>
<keyword evidence="1" id="KW-1133">Transmembrane helix</keyword>
<dbReference type="OrthoDB" id="2939096at2"/>
<comment type="caution">
    <text evidence="2">The sequence shown here is derived from an EMBL/GenBank/DDBJ whole genome shotgun (WGS) entry which is preliminary data.</text>
</comment>
<evidence type="ECO:0000256" key="1">
    <source>
        <dbReference type="SAM" id="Phobius"/>
    </source>
</evidence>
<dbReference type="AlphaFoldDB" id="A0A562J8P2"/>